<organism evidence="2 3">
    <name type="scientific">Eutypa lata (strain UCR-EL1)</name>
    <name type="common">Grapevine dieback disease fungus</name>
    <name type="synonym">Eutypa armeniacae</name>
    <dbReference type="NCBI Taxonomy" id="1287681"/>
    <lineage>
        <taxon>Eukaryota</taxon>
        <taxon>Fungi</taxon>
        <taxon>Dikarya</taxon>
        <taxon>Ascomycota</taxon>
        <taxon>Pezizomycotina</taxon>
        <taxon>Sordariomycetes</taxon>
        <taxon>Xylariomycetidae</taxon>
        <taxon>Xylariales</taxon>
        <taxon>Diatrypaceae</taxon>
        <taxon>Eutypa</taxon>
    </lineage>
</organism>
<accession>M7SN41</accession>
<name>M7SN41_EUTLA</name>
<feature type="compositionally biased region" description="Low complexity" evidence="1">
    <location>
        <begin position="1"/>
        <end position="19"/>
    </location>
</feature>
<dbReference type="Proteomes" id="UP000012174">
    <property type="component" value="Unassembled WGS sequence"/>
</dbReference>
<reference evidence="3" key="1">
    <citation type="journal article" date="2013" name="Genome Announc.">
        <title>Draft genome sequence of the grapevine dieback fungus Eutypa lata UCR-EL1.</title>
        <authorList>
            <person name="Blanco-Ulate B."/>
            <person name="Rolshausen P.E."/>
            <person name="Cantu D."/>
        </authorList>
    </citation>
    <scope>NUCLEOTIDE SEQUENCE [LARGE SCALE GENOMIC DNA]</scope>
    <source>
        <strain evidence="3">UCR-EL1</strain>
    </source>
</reference>
<evidence type="ECO:0000313" key="2">
    <source>
        <dbReference type="EMBL" id="EMR65858.1"/>
    </source>
</evidence>
<gene>
    <name evidence="2" type="ORF">UCREL1_7161</name>
</gene>
<evidence type="ECO:0000256" key="1">
    <source>
        <dbReference type="SAM" id="MobiDB-lite"/>
    </source>
</evidence>
<dbReference type="HOGENOM" id="CLU_2026728_0_0_1"/>
<protein>
    <submittedName>
        <fullName evidence="2">Uncharacterized protein</fullName>
    </submittedName>
</protein>
<evidence type="ECO:0000313" key="3">
    <source>
        <dbReference type="Proteomes" id="UP000012174"/>
    </source>
</evidence>
<dbReference type="EMBL" id="KB706773">
    <property type="protein sequence ID" value="EMR65858.1"/>
    <property type="molecule type" value="Genomic_DNA"/>
</dbReference>
<proteinExistence type="predicted"/>
<feature type="region of interest" description="Disordered" evidence="1">
    <location>
        <begin position="43"/>
        <end position="86"/>
    </location>
</feature>
<keyword evidence="3" id="KW-1185">Reference proteome</keyword>
<dbReference type="KEGG" id="ela:UCREL1_7161"/>
<sequence>MSPNNNATNNNLQTQAPTPDRGAQIRQQLQHFESLAEATSKFRAGLGSSNTRRPTLLKGALGSDTQRVPERSLNPIRSHRAPGNPDAVLAHSTAAIAGGVPSTPALAISAIVAAAVPISASV</sequence>
<feature type="region of interest" description="Disordered" evidence="1">
    <location>
        <begin position="1"/>
        <end position="24"/>
    </location>
</feature>
<dbReference type="AlphaFoldDB" id="M7SN41"/>